<dbReference type="WBParaSite" id="PSU_v2.g17784.t1">
    <property type="protein sequence ID" value="PSU_v2.g17784.t1"/>
    <property type="gene ID" value="PSU_v2.g17784"/>
</dbReference>
<dbReference type="InterPro" id="IPR052854">
    <property type="entry name" value="Serpentine_rcpt_epsilon"/>
</dbReference>
<feature type="transmembrane region" description="Helical" evidence="3">
    <location>
        <begin position="34"/>
        <end position="57"/>
    </location>
</feature>
<feature type="transmembrane region" description="Helical" evidence="3">
    <location>
        <begin position="7"/>
        <end position="28"/>
    </location>
</feature>
<dbReference type="PANTHER" id="PTHR47518">
    <property type="entry name" value="SERPENTINE RECEPTOR CLASS EPSILON-13-RELATED"/>
    <property type="match status" value="1"/>
</dbReference>
<evidence type="ECO:0000256" key="3">
    <source>
        <dbReference type="SAM" id="Phobius"/>
    </source>
</evidence>
<comment type="similarity">
    <text evidence="1">Belongs to the nematode receptor-like protein sre family.</text>
</comment>
<proteinExistence type="inferred from homology"/>
<dbReference type="InterPro" id="IPR004151">
    <property type="entry name" value="7TM_GPCR_serpentine_rcpt_Sre"/>
</dbReference>
<evidence type="ECO:0000256" key="2">
    <source>
        <dbReference type="SAM" id="MobiDB-lite"/>
    </source>
</evidence>
<evidence type="ECO:0000256" key="1">
    <source>
        <dbReference type="ARBA" id="ARBA00006803"/>
    </source>
</evidence>
<keyword evidence="3" id="KW-1133">Transmembrane helix</keyword>
<dbReference type="PANTHER" id="PTHR47518:SF11">
    <property type="entry name" value="SERPENTINE RECEPTOR, CLASS E (EPSILON)-RELATED"/>
    <property type="match status" value="1"/>
</dbReference>
<keyword evidence="4" id="KW-1185">Reference proteome</keyword>
<feature type="compositionally biased region" description="Basic and acidic residues" evidence="2">
    <location>
        <begin position="269"/>
        <end position="281"/>
    </location>
</feature>
<feature type="region of interest" description="Disordered" evidence="2">
    <location>
        <begin position="220"/>
        <end position="285"/>
    </location>
</feature>
<name>A0A914YC44_9BILA</name>
<feature type="transmembrane region" description="Helical" evidence="3">
    <location>
        <begin position="103"/>
        <end position="127"/>
    </location>
</feature>
<feature type="transmembrane region" description="Helical" evidence="3">
    <location>
        <begin position="163"/>
        <end position="184"/>
    </location>
</feature>
<sequence>MRLIVAINELISANFVAISDISINYMIISGTNEYTVFGLFRLAAINAVLSTLGTIVFERIYATVYLETYEKTVSNPFFFYCVLYHALEYCIATFSIYQEWIDLAIFGTVIIILNVIGYLMFTCLEWFNLRKYRTSLAHRKRYTLSERFQLQENIRTAHLMKHVAGVVVFLDILVGSAMIISRFYEFDEIAKDETRIDTVSSSQSPYGLRKRSSVSYVENTFEEVDGEEEDNEIEKGDDSDTHEQSETAPSRSSYGLRKRSRVSYFGNDPARHGVQQKDEKKKPKNHYSCSNFELRTLVHGYKHLFIFPSDDHSTCYRFTPDTNKRFTCSQCFNVFKITSSAWLKRGPGGVEFVEMIEGHLCEPLKYYESNVQRITNFEEYIDEYKKELFVFGSDDKSTYYRYCYHKDKYVCILCNKMKKVTEAVVKSENGETVVEGETIHACQPIPYIQKIKVPDFELRQNVNGNPQLVIFDLEDRSLCHQFNWHKTQKVFCCFRCISKTGTLASASVKKLPSGEEFVQQYNPHGCSPIAYVAR</sequence>
<feature type="compositionally biased region" description="Basic and acidic residues" evidence="2">
    <location>
        <begin position="233"/>
        <end position="245"/>
    </location>
</feature>
<dbReference type="Pfam" id="PF03125">
    <property type="entry name" value="Sre"/>
    <property type="match status" value="1"/>
</dbReference>
<evidence type="ECO:0000313" key="5">
    <source>
        <dbReference type="WBParaSite" id="PSU_v2.g17784.t1"/>
    </source>
</evidence>
<keyword evidence="3" id="KW-0812">Transmembrane</keyword>
<evidence type="ECO:0000313" key="4">
    <source>
        <dbReference type="Proteomes" id="UP000887577"/>
    </source>
</evidence>
<feature type="transmembrane region" description="Helical" evidence="3">
    <location>
        <begin position="77"/>
        <end position="97"/>
    </location>
</feature>
<dbReference type="GO" id="GO:0016020">
    <property type="term" value="C:membrane"/>
    <property type="evidence" value="ECO:0007669"/>
    <property type="project" value="InterPro"/>
</dbReference>
<dbReference type="AlphaFoldDB" id="A0A914YC44"/>
<keyword evidence="3" id="KW-0472">Membrane</keyword>
<feature type="compositionally biased region" description="Acidic residues" evidence="2">
    <location>
        <begin position="220"/>
        <end position="232"/>
    </location>
</feature>
<dbReference type="GO" id="GO:0007606">
    <property type="term" value="P:sensory perception of chemical stimulus"/>
    <property type="evidence" value="ECO:0007669"/>
    <property type="project" value="InterPro"/>
</dbReference>
<organism evidence="4 5">
    <name type="scientific">Panagrolaimus superbus</name>
    <dbReference type="NCBI Taxonomy" id="310955"/>
    <lineage>
        <taxon>Eukaryota</taxon>
        <taxon>Metazoa</taxon>
        <taxon>Ecdysozoa</taxon>
        <taxon>Nematoda</taxon>
        <taxon>Chromadorea</taxon>
        <taxon>Rhabditida</taxon>
        <taxon>Tylenchina</taxon>
        <taxon>Panagrolaimomorpha</taxon>
        <taxon>Panagrolaimoidea</taxon>
        <taxon>Panagrolaimidae</taxon>
        <taxon>Panagrolaimus</taxon>
    </lineage>
</organism>
<protein>
    <submittedName>
        <fullName evidence="5">Uncharacterized protein</fullName>
    </submittedName>
</protein>
<dbReference type="Proteomes" id="UP000887577">
    <property type="component" value="Unplaced"/>
</dbReference>
<reference evidence="5" key="1">
    <citation type="submission" date="2022-11" db="UniProtKB">
        <authorList>
            <consortium name="WormBaseParasite"/>
        </authorList>
    </citation>
    <scope>IDENTIFICATION</scope>
</reference>
<accession>A0A914YC44</accession>